<protein>
    <submittedName>
        <fullName evidence="1">Uncharacterized protein</fullName>
    </submittedName>
</protein>
<accession>A0ABX8ZAK3</accession>
<keyword evidence="2" id="KW-1185">Reference proteome</keyword>
<gene>
    <name evidence="1" type="ORF">K4H28_01630</name>
</gene>
<proteinExistence type="predicted"/>
<dbReference type="Proteomes" id="UP000825679">
    <property type="component" value="Chromosome"/>
</dbReference>
<dbReference type="RefSeq" id="WP_221006534.1">
    <property type="nucleotide sequence ID" value="NZ_CP081150.1"/>
</dbReference>
<organism evidence="1 2">
    <name type="scientific">Deefgea tanakiae</name>
    <dbReference type="NCBI Taxonomy" id="2865840"/>
    <lineage>
        <taxon>Bacteria</taxon>
        <taxon>Pseudomonadati</taxon>
        <taxon>Pseudomonadota</taxon>
        <taxon>Betaproteobacteria</taxon>
        <taxon>Neisseriales</taxon>
        <taxon>Chitinibacteraceae</taxon>
        <taxon>Deefgea</taxon>
    </lineage>
</organism>
<name>A0ABX8ZAK3_9NEIS</name>
<dbReference type="EMBL" id="CP081150">
    <property type="protein sequence ID" value="QZA78158.1"/>
    <property type="molecule type" value="Genomic_DNA"/>
</dbReference>
<evidence type="ECO:0000313" key="1">
    <source>
        <dbReference type="EMBL" id="QZA78158.1"/>
    </source>
</evidence>
<reference evidence="1 2" key="1">
    <citation type="submission" date="2021-08" db="EMBL/GenBank/DDBJ databases">
        <title>complete genome sequencing of Deefgea sp. D25.</title>
        <authorList>
            <person name="Bae J.-W."/>
            <person name="Gim D.-H."/>
        </authorList>
    </citation>
    <scope>NUCLEOTIDE SEQUENCE [LARGE SCALE GENOMIC DNA]</scope>
    <source>
        <strain evidence="1 2">D25</strain>
    </source>
</reference>
<evidence type="ECO:0000313" key="2">
    <source>
        <dbReference type="Proteomes" id="UP000825679"/>
    </source>
</evidence>
<sequence>MDVYKLSIEHTSSKMINKDSFEEETRCREPWYQEVSGKTRSQFAVCPACDNPIQLIGLYNLPSNVQSPFGKHTTSDIKGIAYSNSEARDNCPYFKPRKHKKTDRKKKFDGTPRKILQLLIEKFDLVVHIIEKETGIEFSSNSLKGMLERYKGEQGYMYTGATLRNIPWIFAYMSDATDLFGQKVGGNTTLSHAIMKLAPEACVGDNGRVTSNDRPGEKKLFVDIKLSFIQHRFKKDSENARLIETMELVVSRQKNSKIVDIYKKEIQFDYYLFERLIQNPDYHMIRRHDRVLLAKEVLATLLDA</sequence>